<evidence type="ECO:0000313" key="2">
    <source>
        <dbReference type="Proteomes" id="UP000008237"/>
    </source>
</evidence>
<accession>E2BMS0</accession>
<protein>
    <submittedName>
        <fullName evidence="1">Uncharacterized protein</fullName>
    </submittedName>
</protein>
<proteinExistence type="predicted"/>
<dbReference type="AlphaFoldDB" id="E2BMS0"/>
<sequence>MRAAAPHTEHACAVTHNERREMKYTWYDIITIDFVRRFLLPMASRCPNPVPSTPLLTGQEHMQQEGFRHQEVNYLPQNVFHLHYYTILLQLFLINGIAQGDLLEHRVSGYYTSIWTLNSTQPSLSIPPYLFPPIVMDTFGACFHKLRERSDLQLIRCVQDNVSSQRSYFVKPPLSNVTLFFKNKEMEKEYRENAYKASEGIGGNPPTLVTSRFNMYFDIFISALVYQRS</sequence>
<dbReference type="STRING" id="610380.E2BMS0"/>
<keyword evidence="2" id="KW-1185">Reference proteome</keyword>
<dbReference type="OrthoDB" id="10035433at2759"/>
<reference evidence="1 2" key="1">
    <citation type="journal article" date="2010" name="Science">
        <title>Genomic comparison of the ants Camponotus floridanus and Harpegnathos saltator.</title>
        <authorList>
            <person name="Bonasio R."/>
            <person name="Zhang G."/>
            <person name="Ye C."/>
            <person name="Mutti N.S."/>
            <person name="Fang X."/>
            <person name="Qin N."/>
            <person name="Donahue G."/>
            <person name="Yang P."/>
            <person name="Li Q."/>
            <person name="Li C."/>
            <person name="Zhang P."/>
            <person name="Huang Z."/>
            <person name="Berger S.L."/>
            <person name="Reinberg D."/>
            <person name="Wang J."/>
            <person name="Liebig J."/>
        </authorList>
    </citation>
    <scope>NUCLEOTIDE SEQUENCE [LARGE SCALE GENOMIC DNA]</scope>
    <source>
        <strain evidence="1 2">R22 G/1</strain>
    </source>
</reference>
<dbReference type="Proteomes" id="UP000008237">
    <property type="component" value="Unassembled WGS sequence"/>
</dbReference>
<gene>
    <name evidence="1" type="ORF">EAI_05834</name>
</gene>
<organism evidence="2">
    <name type="scientific">Harpegnathos saltator</name>
    <name type="common">Jerdon's jumping ant</name>
    <dbReference type="NCBI Taxonomy" id="610380"/>
    <lineage>
        <taxon>Eukaryota</taxon>
        <taxon>Metazoa</taxon>
        <taxon>Ecdysozoa</taxon>
        <taxon>Arthropoda</taxon>
        <taxon>Hexapoda</taxon>
        <taxon>Insecta</taxon>
        <taxon>Pterygota</taxon>
        <taxon>Neoptera</taxon>
        <taxon>Endopterygota</taxon>
        <taxon>Hymenoptera</taxon>
        <taxon>Apocrita</taxon>
        <taxon>Aculeata</taxon>
        <taxon>Formicoidea</taxon>
        <taxon>Formicidae</taxon>
        <taxon>Ponerinae</taxon>
        <taxon>Ponerini</taxon>
        <taxon>Harpegnathos</taxon>
    </lineage>
</organism>
<evidence type="ECO:0000313" key="1">
    <source>
        <dbReference type="EMBL" id="EFN83008.1"/>
    </source>
</evidence>
<dbReference type="InParanoid" id="E2BMS0"/>
<name>E2BMS0_HARSA</name>
<dbReference type="EMBL" id="GL449319">
    <property type="protein sequence ID" value="EFN83008.1"/>
    <property type="molecule type" value="Genomic_DNA"/>
</dbReference>